<dbReference type="EC" id="2.1.1.386" evidence="11"/>
<evidence type="ECO:0000256" key="4">
    <source>
        <dbReference type="ARBA" id="ARBA00022603"/>
    </source>
</evidence>
<gene>
    <name evidence="14" type="ORF">BD293_0937</name>
</gene>
<evidence type="ECO:0000256" key="7">
    <source>
        <dbReference type="ARBA" id="ARBA00022723"/>
    </source>
</evidence>
<dbReference type="InterPro" id="IPR029063">
    <property type="entry name" value="SAM-dependent_MTases_sf"/>
</dbReference>
<comment type="catalytic activity">
    <reaction evidence="12">
        <text>small RNA 3'-end nucleotide + S-adenosyl-L-methionine = small RNA 3'-end 2'-O-methylnucleotide + S-adenosyl-L-homocysteine + H(+)</text>
        <dbReference type="Rhea" id="RHEA:37887"/>
        <dbReference type="Rhea" id="RHEA-COMP:10415"/>
        <dbReference type="Rhea" id="RHEA-COMP:10416"/>
        <dbReference type="ChEBI" id="CHEBI:15378"/>
        <dbReference type="ChEBI" id="CHEBI:57856"/>
        <dbReference type="ChEBI" id="CHEBI:59789"/>
        <dbReference type="ChEBI" id="CHEBI:74896"/>
        <dbReference type="ChEBI" id="CHEBI:74898"/>
        <dbReference type="EC" id="2.1.1.386"/>
    </reaction>
</comment>
<organism evidence="14 15">
    <name type="scientific">Roseinatronobacter monicus</name>
    <dbReference type="NCBI Taxonomy" id="393481"/>
    <lineage>
        <taxon>Bacteria</taxon>
        <taxon>Pseudomonadati</taxon>
        <taxon>Pseudomonadota</taxon>
        <taxon>Alphaproteobacteria</taxon>
        <taxon>Rhodobacterales</taxon>
        <taxon>Paracoccaceae</taxon>
        <taxon>Roseinatronobacter</taxon>
    </lineage>
</organism>
<evidence type="ECO:0000256" key="12">
    <source>
        <dbReference type="ARBA" id="ARBA00048418"/>
    </source>
</evidence>
<protein>
    <recommendedName>
        <fullName evidence="3">Small RNA 2'-O-methyltransferase</fullName>
        <ecNumber evidence="11">2.1.1.386</ecNumber>
    </recommendedName>
</protein>
<dbReference type="CDD" id="cd02440">
    <property type="entry name" value="AdoMet_MTases"/>
    <property type="match status" value="1"/>
</dbReference>
<dbReference type="PANTHER" id="PTHR21404">
    <property type="entry name" value="HEN1"/>
    <property type="match status" value="1"/>
</dbReference>
<dbReference type="Pfam" id="PF08242">
    <property type="entry name" value="Methyltransf_12"/>
    <property type="match status" value="1"/>
</dbReference>
<dbReference type="InterPro" id="IPR013217">
    <property type="entry name" value="Methyltransf_12"/>
</dbReference>
<keyword evidence="15" id="KW-1185">Reference proteome</keyword>
<sequence length="247" mass="27340">MINSTATYQPQVGNRPHAPICPVWSALERLCSVALLRRDVVYHTACFCVTTWLHLERMAAVDAALRACNPTSVLDLGCGDGDFFLRLAALPEITRLVGIEIDAEAVAQLEARLHAQDSAARADVRLGSLLSPDPSLTGFDCAVMIEVIEHLDPAHLSQLERALFLVLRPRHIILTTPNAEFNPLLGVPAHRFRHPGHRFEWTRARFRDWGRRVARQGKAHVAFHDIGGAHPDLGGASQMAVFHMDEC</sequence>
<evidence type="ECO:0000256" key="1">
    <source>
        <dbReference type="ARBA" id="ARBA00001946"/>
    </source>
</evidence>
<keyword evidence="8" id="KW-0460">Magnesium</keyword>
<evidence type="ECO:0000256" key="9">
    <source>
        <dbReference type="ARBA" id="ARBA00022884"/>
    </source>
</evidence>
<dbReference type="SUPFAM" id="SSF53335">
    <property type="entry name" value="S-adenosyl-L-methionine-dependent methyltransferases"/>
    <property type="match status" value="1"/>
</dbReference>
<evidence type="ECO:0000256" key="8">
    <source>
        <dbReference type="ARBA" id="ARBA00022842"/>
    </source>
</evidence>
<comment type="caution">
    <text evidence="14">The sequence shown here is derived from an EMBL/GenBank/DDBJ whole genome shotgun (WGS) entry which is preliminary data.</text>
</comment>
<proteinExistence type="inferred from homology"/>
<evidence type="ECO:0000313" key="14">
    <source>
        <dbReference type="EMBL" id="TQM92336.1"/>
    </source>
</evidence>
<evidence type="ECO:0000259" key="13">
    <source>
        <dbReference type="Pfam" id="PF08242"/>
    </source>
</evidence>
<evidence type="ECO:0000256" key="11">
    <source>
        <dbReference type="ARBA" id="ARBA00035025"/>
    </source>
</evidence>
<name>A0A543KB74_9RHOB</name>
<comment type="similarity">
    <text evidence="2">Belongs to the methyltransferase superfamily. HEN1 family.</text>
</comment>
<dbReference type="GO" id="GO:0003723">
    <property type="term" value="F:RNA binding"/>
    <property type="evidence" value="ECO:0007669"/>
    <property type="project" value="UniProtKB-KW"/>
</dbReference>
<keyword evidence="4 14" id="KW-0489">Methyltransferase</keyword>
<reference evidence="14 15" key="1">
    <citation type="submission" date="2019-06" db="EMBL/GenBank/DDBJ databases">
        <title>Genomic Encyclopedia of Archaeal and Bacterial Type Strains, Phase II (KMG-II): from individual species to whole genera.</title>
        <authorList>
            <person name="Goeker M."/>
        </authorList>
    </citation>
    <scope>NUCLEOTIDE SEQUENCE [LARGE SCALE GENOMIC DNA]</scope>
    <source>
        <strain evidence="14 15">DSM 18423</strain>
    </source>
</reference>
<evidence type="ECO:0000256" key="2">
    <source>
        <dbReference type="ARBA" id="ARBA00009026"/>
    </source>
</evidence>
<evidence type="ECO:0000256" key="6">
    <source>
        <dbReference type="ARBA" id="ARBA00022691"/>
    </source>
</evidence>
<evidence type="ECO:0000256" key="5">
    <source>
        <dbReference type="ARBA" id="ARBA00022679"/>
    </source>
</evidence>
<dbReference type="Proteomes" id="UP000320582">
    <property type="component" value="Unassembled WGS sequence"/>
</dbReference>
<evidence type="ECO:0000256" key="10">
    <source>
        <dbReference type="ARBA" id="ARBA00023158"/>
    </source>
</evidence>
<keyword evidence="10" id="KW-0943">RNA-mediated gene silencing</keyword>
<feature type="domain" description="Methyltransferase type 12" evidence="13">
    <location>
        <begin position="74"/>
        <end position="169"/>
    </location>
</feature>
<dbReference type="GO" id="GO:0005737">
    <property type="term" value="C:cytoplasm"/>
    <property type="evidence" value="ECO:0007669"/>
    <property type="project" value="TreeGrafter"/>
</dbReference>
<keyword evidence="6" id="KW-0949">S-adenosyl-L-methionine</keyword>
<comment type="cofactor">
    <cofactor evidence="1">
        <name>Mg(2+)</name>
        <dbReference type="ChEBI" id="CHEBI:18420"/>
    </cofactor>
</comment>
<dbReference type="Gene3D" id="3.40.50.150">
    <property type="entry name" value="Vaccinia Virus protein VP39"/>
    <property type="match status" value="1"/>
</dbReference>
<dbReference type="GO" id="GO:0030422">
    <property type="term" value="P:siRNA processing"/>
    <property type="evidence" value="ECO:0007669"/>
    <property type="project" value="TreeGrafter"/>
</dbReference>
<dbReference type="AlphaFoldDB" id="A0A543KB74"/>
<keyword evidence="5 14" id="KW-0808">Transferase</keyword>
<accession>A0A543KB74</accession>
<dbReference type="EMBL" id="VFPT01000001">
    <property type="protein sequence ID" value="TQM92336.1"/>
    <property type="molecule type" value="Genomic_DNA"/>
</dbReference>
<dbReference type="InterPro" id="IPR026610">
    <property type="entry name" value="Hen1"/>
</dbReference>
<keyword evidence="7" id="KW-0479">Metal-binding</keyword>
<dbReference type="GO" id="GO:0090486">
    <property type="term" value="F:small RNA 2'-O-methyltransferase activity"/>
    <property type="evidence" value="ECO:0007669"/>
    <property type="project" value="UniProtKB-EC"/>
</dbReference>
<keyword evidence="9" id="KW-0694">RNA-binding</keyword>
<evidence type="ECO:0000313" key="15">
    <source>
        <dbReference type="Proteomes" id="UP000320582"/>
    </source>
</evidence>
<dbReference type="PANTHER" id="PTHR21404:SF3">
    <property type="entry name" value="SMALL RNA 2'-O-METHYLTRANSFERASE"/>
    <property type="match status" value="1"/>
</dbReference>
<dbReference type="GO" id="GO:0001510">
    <property type="term" value="P:RNA methylation"/>
    <property type="evidence" value="ECO:0007669"/>
    <property type="project" value="InterPro"/>
</dbReference>
<evidence type="ECO:0000256" key="3">
    <source>
        <dbReference type="ARBA" id="ARBA00021330"/>
    </source>
</evidence>
<dbReference type="GO" id="GO:0046872">
    <property type="term" value="F:metal ion binding"/>
    <property type="evidence" value="ECO:0007669"/>
    <property type="project" value="UniProtKB-KW"/>
</dbReference>